<dbReference type="SUPFAM" id="SSF48179">
    <property type="entry name" value="6-phosphogluconate dehydrogenase C-terminal domain-like"/>
    <property type="match status" value="1"/>
</dbReference>
<evidence type="ECO:0000256" key="2">
    <source>
        <dbReference type="ARBA" id="ARBA00048615"/>
    </source>
</evidence>
<feature type="domain" description="Mannitol dehydrogenase N-terminal" evidence="3">
    <location>
        <begin position="38"/>
        <end position="299"/>
    </location>
</feature>
<protein>
    <submittedName>
        <fullName evidence="5">Mannitol dehydrogenase family protein</fullName>
    </submittedName>
</protein>
<dbReference type="GO" id="GO:0008926">
    <property type="term" value="F:mannitol-1-phosphate 5-dehydrogenase activity"/>
    <property type="evidence" value="ECO:0007669"/>
    <property type="project" value="UniProtKB-EC"/>
</dbReference>
<dbReference type="InterPro" id="IPR013118">
    <property type="entry name" value="Mannitol_DH_C"/>
</dbReference>
<dbReference type="Pfam" id="PF01232">
    <property type="entry name" value="Mannitol_dh"/>
    <property type="match status" value="1"/>
</dbReference>
<dbReference type="InterPro" id="IPR036291">
    <property type="entry name" value="NAD(P)-bd_dom_sf"/>
</dbReference>
<dbReference type="EMBL" id="JACOPL010000009">
    <property type="protein sequence ID" value="MBC5725866.1"/>
    <property type="molecule type" value="Genomic_DNA"/>
</dbReference>
<dbReference type="InterPro" id="IPR013328">
    <property type="entry name" value="6PGD_dom2"/>
</dbReference>
<dbReference type="SUPFAM" id="SSF51735">
    <property type="entry name" value="NAD(P)-binding Rossmann-fold domains"/>
    <property type="match status" value="1"/>
</dbReference>
<feature type="domain" description="Mannitol dehydrogenase C-terminal" evidence="4">
    <location>
        <begin position="311"/>
        <end position="469"/>
    </location>
</feature>
<evidence type="ECO:0000256" key="1">
    <source>
        <dbReference type="ARBA" id="ARBA00023002"/>
    </source>
</evidence>
<keyword evidence="1" id="KW-0560">Oxidoreductase</keyword>
<comment type="catalytic activity">
    <reaction evidence="2">
        <text>D-mannitol 1-phosphate + NAD(+) = beta-D-fructose 6-phosphate + NADH + H(+)</text>
        <dbReference type="Rhea" id="RHEA:19661"/>
        <dbReference type="ChEBI" id="CHEBI:15378"/>
        <dbReference type="ChEBI" id="CHEBI:57540"/>
        <dbReference type="ChEBI" id="CHEBI:57634"/>
        <dbReference type="ChEBI" id="CHEBI:57945"/>
        <dbReference type="ChEBI" id="CHEBI:61381"/>
        <dbReference type="EC" id="1.1.1.17"/>
    </reaction>
</comment>
<dbReference type="Proteomes" id="UP000606499">
    <property type="component" value="Unassembled WGS sequence"/>
</dbReference>
<dbReference type="InterPro" id="IPR013131">
    <property type="entry name" value="Mannitol_DH_N"/>
</dbReference>
<dbReference type="PANTHER" id="PTHR43362">
    <property type="entry name" value="MANNITOL DEHYDROGENASE DSF1-RELATED"/>
    <property type="match status" value="1"/>
</dbReference>
<accession>A0A923RX30</accession>
<name>A0A923RX30_9FIRM</name>
<dbReference type="InterPro" id="IPR008927">
    <property type="entry name" value="6-PGluconate_DH-like_C_sf"/>
</dbReference>
<comment type="caution">
    <text evidence="5">The sequence shown here is derived from an EMBL/GenBank/DDBJ whole genome shotgun (WGS) entry which is preliminary data.</text>
</comment>
<evidence type="ECO:0000313" key="6">
    <source>
        <dbReference type="Proteomes" id="UP000606499"/>
    </source>
</evidence>
<evidence type="ECO:0000259" key="4">
    <source>
        <dbReference type="Pfam" id="PF08125"/>
    </source>
</evidence>
<organism evidence="5 6">
    <name type="scientific">Agathobaculum faecis</name>
    <dbReference type="NCBI Taxonomy" id="2763013"/>
    <lineage>
        <taxon>Bacteria</taxon>
        <taxon>Bacillati</taxon>
        <taxon>Bacillota</taxon>
        <taxon>Clostridia</taxon>
        <taxon>Eubacteriales</taxon>
        <taxon>Butyricicoccaceae</taxon>
        <taxon>Agathobaculum</taxon>
    </lineage>
</organism>
<evidence type="ECO:0000313" key="5">
    <source>
        <dbReference type="EMBL" id="MBC5725866.1"/>
    </source>
</evidence>
<gene>
    <name evidence="5" type="ORF">H8S45_10410</name>
</gene>
<reference evidence="5" key="1">
    <citation type="submission" date="2020-08" db="EMBL/GenBank/DDBJ databases">
        <title>Genome public.</title>
        <authorList>
            <person name="Liu C."/>
            <person name="Sun Q."/>
        </authorList>
    </citation>
    <scope>NUCLEOTIDE SEQUENCE</scope>
    <source>
        <strain evidence="5">NSJ-28</strain>
    </source>
</reference>
<dbReference type="Gene3D" id="3.40.50.720">
    <property type="entry name" value="NAD(P)-binding Rossmann-like Domain"/>
    <property type="match status" value="1"/>
</dbReference>
<keyword evidence="6" id="KW-1185">Reference proteome</keyword>
<dbReference type="Gene3D" id="1.10.1040.10">
    <property type="entry name" value="N-(1-d-carboxylethyl)-l-norvaline Dehydrogenase, domain 2"/>
    <property type="match status" value="1"/>
</dbReference>
<sequence length="530" mass="58115">MKLSIASLKDKEAWKGYTLPAFDIEAVAARTKAAPTWLHFGAGNLFRAFQAAVAQHLIGSGDMDTGIITCESYDDEIVTKCFHKVDNLTVAVTLEADGRIEKEVIGSVAETTTLLHDLDRVKEIFAAPSLQMVSFTITEKGYSLRNAKQELVPAAVEDMKNGPSACKSFMAQLATLLLHRMHTCGKPLAMVSMDNCSHNGAKLQGAIMEFVDAWKKNGQISDEEYAYLTEKVSFPWSMIDKITPRPAPEIADQLEADGLEDMHPFVTSKNTYIAPFVNAERPQYLVIENDFPNGRPALDKAGVIFTDRDTVNKVEMMKVCTCLNPPQTALAVYGCMLGYTSIAKEVQDHELYTLIDRMCHIEGMPVVVDPGVLSPKAFLDEVFETRLPNPFIPDTPQRIATDTSQKVSIRFGNAIKNYDAMGPGKAAELKYIPLVLAGWLRYLLAVDDEGNAFQCSADPLLASLQEKLSGIELGKADDAAVAKLEPILHDASIFGIDLYACGLADKVIGYWKEMMAGPGAIRATLKKYTA</sequence>
<dbReference type="Pfam" id="PF08125">
    <property type="entry name" value="Mannitol_dh_C"/>
    <property type="match status" value="1"/>
</dbReference>
<dbReference type="RefSeq" id="WP_054327273.1">
    <property type="nucleotide sequence ID" value="NZ_JACOPL010000009.1"/>
</dbReference>
<dbReference type="AlphaFoldDB" id="A0A923RX30"/>
<proteinExistence type="predicted"/>
<dbReference type="PANTHER" id="PTHR43362:SF1">
    <property type="entry name" value="MANNITOL DEHYDROGENASE 2-RELATED"/>
    <property type="match status" value="1"/>
</dbReference>
<evidence type="ECO:0000259" key="3">
    <source>
        <dbReference type="Pfam" id="PF01232"/>
    </source>
</evidence>
<dbReference type="InterPro" id="IPR050988">
    <property type="entry name" value="Mannitol_DH/Oxidoreductase"/>
</dbReference>